<comment type="caution">
    <text evidence="2">The sequence shown here is derived from an EMBL/GenBank/DDBJ whole genome shotgun (WGS) entry which is preliminary data.</text>
</comment>
<dbReference type="Proteomes" id="UP000640583">
    <property type="component" value="Unassembled WGS sequence"/>
</dbReference>
<gene>
    <name evidence="2" type="ORF">H1D41_07715</name>
</gene>
<protein>
    <recommendedName>
        <fullName evidence="4">Helix-turn-helix domain-containing protein</fullName>
    </recommendedName>
</protein>
<dbReference type="AlphaFoldDB" id="A0A8J7J533"/>
<accession>A0A8J7J533</accession>
<feature type="compositionally biased region" description="Basic residues" evidence="1">
    <location>
        <begin position="133"/>
        <end position="148"/>
    </location>
</feature>
<evidence type="ECO:0000256" key="1">
    <source>
        <dbReference type="SAM" id="MobiDB-lite"/>
    </source>
</evidence>
<sequence length="148" mass="16362">MGRDKRNEKLSGFVPLLFRTTDAPAWVALNVYAKALFPMMKKRAGPHGSQNGKFSLSVREAAEYLGCSKDTATRAMHELQAKGFAFPVRVGALGAQGLGNASEWRVTDTATPDRKPATCEFLQWQPGQEYPVKRGKRPPKKTKPCPTR</sequence>
<proteinExistence type="predicted"/>
<reference evidence="2" key="1">
    <citation type="submission" date="2020-10" db="EMBL/GenBank/DDBJ databases">
        <title>Paenihalocynthiibacter styelae gen. nov., sp. nov., isolated from stalked sea squirt Styela clava.</title>
        <authorList>
            <person name="Kim Y.-O."/>
            <person name="Yoon J.-H."/>
        </authorList>
    </citation>
    <scope>NUCLEOTIDE SEQUENCE</scope>
    <source>
        <strain evidence="2">MYP1-1</strain>
    </source>
</reference>
<feature type="region of interest" description="Disordered" evidence="1">
    <location>
        <begin position="128"/>
        <end position="148"/>
    </location>
</feature>
<dbReference type="EMBL" id="JADCKQ010000004">
    <property type="protein sequence ID" value="MBI1493515.1"/>
    <property type="molecule type" value="Genomic_DNA"/>
</dbReference>
<dbReference type="RefSeq" id="WP_228848344.1">
    <property type="nucleotide sequence ID" value="NZ_JADCKQ010000004.1"/>
</dbReference>
<evidence type="ECO:0000313" key="3">
    <source>
        <dbReference type="Proteomes" id="UP000640583"/>
    </source>
</evidence>
<keyword evidence="3" id="KW-1185">Reference proteome</keyword>
<evidence type="ECO:0000313" key="2">
    <source>
        <dbReference type="EMBL" id="MBI1493515.1"/>
    </source>
</evidence>
<name>A0A8J7J533_9RHOB</name>
<evidence type="ECO:0008006" key="4">
    <source>
        <dbReference type="Google" id="ProtNLM"/>
    </source>
</evidence>
<organism evidence="2 3">
    <name type="scientific">Halocynthiibacter styelae</name>
    <dbReference type="NCBI Taxonomy" id="2761955"/>
    <lineage>
        <taxon>Bacteria</taxon>
        <taxon>Pseudomonadati</taxon>
        <taxon>Pseudomonadota</taxon>
        <taxon>Alphaproteobacteria</taxon>
        <taxon>Rhodobacterales</taxon>
        <taxon>Paracoccaceae</taxon>
        <taxon>Halocynthiibacter</taxon>
    </lineage>
</organism>